<accession>A0ABR1RGP8</accession>
<proteinExistence type="predicted"/>
<feature type="signal peptide" evidence="3">
    <location>
        <begin position="1"/>
        <end position="21"/>
    </location>
</feature>
<comment type="caution">
    <text evidence="5">The sequence shown here is derived from an EMBL/GenBank/DDBJ whole genome shotgun (WGS) entry which is preliminary data.</text>
</comment>
<reference evidence="5 6" key="1">
    <citation type="submission" date="2023-01" db="EMBL/GenBank/DDBJ databases">
        <title>Analysis of 21 Apiospora genomes using comparative genomics revels a genus with tremendous synthesis potential of carbohydrate active enzymes and secondary metabolites.</title>
        <authorList>
            <person name="Sorensen T."/>
        </authorList>
    </citation>
    <scope>NUCLEOTIDE SEQUENCE [LARGE SCALE GENOMIC DNA]</scope>
    <source>
        <strain evidence="5 6">CBS 20057</strain>
    </source>
</reference>
<keyword evidence="6" id="KW-1185">Reference proteome</keyword>
<organism evidence="5 6">
    <name type="scientific">Apiospora marii</name>
    <dbReference type="NCBI Taxonomy" id="335849"/>
    <lineage>
        <taxon>Eukaryota</taxon>
        <taxon>Fungi</taxon>
        <taxon>Dikarya</taxon>
        <taxon>Ascomycota</taxon>
        <taxon>Pezizomycotina</taxon>
        <taxon>Sordariomycetes</taxon>
        <taxon>Xylariomycetidae</taxon>
        <taxon>Amphisphaeriales</taxon>
        <taxon>Apiosporaceae</taxon>
        <taxon>Apiospora</taxon>
    </lineage>
</organism>
<sequence>MPSFKTTVVAVATMLVASAQADYVIDPKSVSMSTRRYWCDSEIATCPIICEQTSSGKPITNTCDATALTYGCVCSDNKQPNISEYTLTLPYFTCTEWGTQCVKKCGSNNECSSDCRENHPCGARNPQKPNSTSSATESATSSGSSPADSNVVYNGLDPAGSTDKPKSGAAPLAPLEMGSLFSLVTVAAGMVLGFGYVL</sequence>
<keyword evidence="2" id="KW-0472">Membrane</keyword>
<feature type="compositionally biased region" description="Low complexity" evidence="1">
    <location>
        <begin position="131"/>
        <end position="149"/>
    </location>
</feature>
<evidence type="ECO:0000256" key="1">
    <source>
        <dbReference type="SAM" id="MobiDB-lite"/>
    </source>
</evidence>
<dbReference type="PANTHER" id="PTHR38118">
    <property type="entry name" value="ANCHORED CELL WALL PROTEIN 11-RELATED"/>
    <property type="match status" value="1"/>
</dbReference>
<dbReference type="PANTHER" id="PTHR38118:SF2">
    <property type="entry name" value="CDP-ALCOHOL PHOSPHATIDYLTRANSFERASE PROTEIN"/>
    <property type="match status" value="1"/>
</dbReference>
<keyword evidence="3" id="KW-0732">Signal</keyword>
<evidence type="ECO:0000313" key="6">
    <source>
        <dbReference type="Proteomes" id="UP001396898"/>
    </source>
</evidence>
<dbReference type="Proteomes" id="UP001396898">
    <property type="component" value="Unassembled WGS sequence"/>
</dbReference>
<dbReference type="InterPro" id="IPR056124">
    <property type="entry name" value="DUF7707"/>
</dbReference>
<evidence type="ECO:0000313" key="5">
    <source>
        <dbReference type="EMBL" id="KAK8009061.1"/>
    </source>
</evidence>
<evidence type="ECO:0000256" key="2">
    <source>
        <dbReference type="SAM" id="Phobius"/>
    </source>
</evidence>
<keyword evidence="2" id="KW-1133">Transmembrane helix</keyword>
<dbReference type="EMBL" id="JAQQWI010000016">
    <property type="protein sequence ID" value="KAK8009061.1"/>
    <property type="molecule type" value="Genomic_DNA"/>
</dbReference>
<dbReference type="Pfam" id="PF24808">
    <property type="entry name" value="DUF7707"/>
    <property type="match status" value="1"/>
</dbReference>
<feature type="region of interest" description="Disordered" evidence="1">
    <location>
        <begin position="118"/>
        <end position="168"/>
    </location>
</feature>
<evidence type="ECO:0000256" key="3">
    <source>
        <dbReference type="SAM" id="SignalP"/>
    </source>
</evidence>
<feature type="domain" description="DUF7707" evidence="4">
    <location>
        <begin position="24"/>
        <end position="126"/>
    </location>
</feature>
<evidence type="ECO:0000259" key="4">
    <source>
        <dbReference type="Pfam" id="PF24808"/>
    </source>
</evidence>
<feature type="chain" id="PRO_5047012866" description="DUF7707 domain-containing protein" evidence="3">
    <location>
        <begin position="22"/>
        <end position="198"/>
    </location>
</feature>
<feature type="transmembrane region" description="Helical" evidence="2">
    <location>
        <begin position="177"/>
        <end position="197"/>
    </location>
</feature>
<keyword evidence="2" id="KW-0812">Transmembrane</keyword>
<protein>
    <recommendedName>
        <fullName evidence="4">DUF7707 domain-containing protein</fullName>
    </recommendedName>
</protein>
<name>A0ABR1RGP8_9PEZI</name>
<gene>
    <name evidence="5" type="ORF">PG991_011612</name>
</gene>